<reference evidence="1 2" key="1">
    <citation type="submission" date="2018-06" db="EMBL/GenBank/DDBJ databases">
        <title>Actinomadura craniellae sp. nov. isolated from marine sponge Craniella sp.</title>
        <authorList>
            <person name="Li L."/>
            <person name="Xu Q.H."/>
            <person name="Lin H.W."/>
            <person name="Lu Y.H."/>
        </authorList>
    </citation>
    <scope>NUCLEOTIDE SEQUENCE [LARGE SCALE GENOMIC DNA]</scope>
    <source>
        <strain evidence="1 2">LHW63021</strain>
    </source>
</reference>
<keyword evidence="2" id="KW-1185">Reference proteome</keyword>
<name>A0A365H803_9ACTN</name>
<dbReference type="EMBL" id="QLYX01000004">
    <property type="protein sequence ID" value="RAY15201.1"/>
    <property type="molecule type" value="Genomic_DNA"/>
</dbReference>
<dbReference type="OrthoDB" id="8421706at2"/>
<protein>
    <recommendedName>
        <fullName evidence="3">Arsenate reductase</fullName>
    </recommendedName>
</protein>
<evidence type="ECO:0008006" key="3">
    <source>
        <dbReference type="Google" id="ProtNLM"/>
    </source>
</evidence>
<comment type="caution">
    <text evidence="1">The sequence shown here is derived from an EMBL/GenBank/DDBJ whole genome shotgun (WGS) entry which is preliminary data.</text>
</comment>
<evidence type="ECO:0000313" key="1">
    <source>
        <dbReference type="EMBL" id="RAY15201.1"/>
    </source>
</evidence>
<dbReference type="Proteomes" id="UP000251891">
    <property type="component" value="Unassembled WGS sequence"/>
</dbReference>
<sequence length="123" mass="13473">MTGPDVPITCTLSPDKMIDRLADFEALYAARLTALEREPLRLLLTFAGADTAGRARIRELFDAEQQCCAFLTFTYAQTDDDLKVTITAPAEAAPALDVMQALAERNAPQAVADQECEPDERQP</sequence>
<gene>
    <name evidence="1" type="ORF">DPM19_10805</name>
</gene>
<dbReference type="AlphaFoldDB" id="A0A365H803"/>
<accession>A0A365H803</accession>
<organism evidence="1 2">
    <name type="scientific">Actinomadura craniellae</name>
    <dbReference type="NCBI Taxonomy" id="2231787"/>
    <lineage>
        <taxon>Bacteria</taxon>
        <taxon>Bacillati</taxon>
        <taxon>Actinomycetota</taxon>
        <taxon>Actinomycetes</taxon>
        <taxon>Streptosporangiales</taxon>
        <taxon>Thermomonosporaceae</taxon>
        <taxon>Actinomadura</taxon>
    </lineage>
</organism>
<proteinExistence type="predicted"/>
<evidence type="ECO:0000313" key="2">
    <source>
        <dbReference type="Proteomes" id="UP000251891"/>
    </source>
</evidence>
<dbReference type="RefSeq" id="WP_111865688.1">
    <property type="nucleotide sequence ID" value="NZ_QLYX01000004.1"/>
</dbReference>